<organism evidence="2 3">
    <name type="scientific">Actinokineospora alba</name>
    <dbReference type="NCBI Taxonomy" id="504798"/>
    <lineage>
        <taxon>Bacteria</taxon>
        <taxon>Bacillati</taxon>
        <taxon>Actinomycetota</taxon>
        <taxon>Actinomycetes</taxon>
        <taxon>Pseudonocardiales</taxon>
        <taxon>Pseudonocardiaceae</taxon>
        <taxon>Actinokineospora</taxon>
    </lineage>
</organism>
<protein>
    <recommendedName>
        <fullName evidence="1">SnoaL-like domain-containing protein</fullName>
    </recommendedName>
</protein>
<dbReference type="Pfam" id="PF13577">
    <property type="entry name" value="SnoaL_4"/>
    <property type="match status" value="1"/>
</dbReference>
<accession>A0A1H0HCX9</accession>
<dbReference type="InterPro" id="IPR011944">
    <property type="entry name" value="Steroid_delta5-4_isomerase"/>
</dbReference>
<dbReference type="NCBIfam" id="TIGR02246">
    <property type="entry name" value="SgcJ/EcaC family oxidoreductase"/>
    <property type="match status" value="1"/>
</dbReference>
<dbReference type="SUPFAM" id="SSF54427">
    <property type="entry name" value="NTF2-like"/>
    <property type="match status" value="1"/>
</dbReference>
<evidence type="ECO:0000313" key="3">
    <source>
        <dbReference type="Proteomes" id="UP000199651"/>
    </source>
</evidence>
<name>A0A1H0HCX9_9PSEU</name>
<dbReference type="InterPro" id="IPR032710">
    <property type="entry name" value="NTF2-like_dom_sf"/>
</dbReference>
<evidence type="ECO:0000313" key="2">
    <source>
        <dbReference type="EMBL" id="SDO17015.1"/>
    </source>
</evidence>
<proteinExistence type="predicted"/>
<dbReference type="Gene3D" id="3.10.450.50">
    <property type="match status" value="1"/>
</dbReference>
<sequence length="140" mass="15111">MSFDSDAAAIAALTQKMVAGWAYGDADTIANLFVEDGTLILAGTFCNGREEVRDYFTKAFEGKYKGTQVTGKPISIRPLGPDAAILLSHGGVLEAGETEVSEAGAIRASWLVVRREGEWRLAAYQNTPRHDVYETAKRAA</sequence>
<dbReference type="AlphaFoldDB" id="A0A1H0HCX9"/>
<keyword evidence="3" id="KW-1185">Reference proteome</keyword>
<feature type="domain" description="SnoaL-like" evidence="1">
    <location>
        <begin position="6"/>
        <end position="123"/>
    </location>
</feature>
<dbReference type="InterPro" id="IPR037401">
    <property type="entry name" value="SnoaL-like"/>
</dbReference>
<dbReference type="EMBL" id="FNJB01000002">
    <property type="protein sequence ID" value="SDO17015.1"/>
    <property type="molecule type" value="Genomic_DNA"/>
</dbReference>
<dbReference type="OrthoDB" id="582586at2"/>
<reference evidence="3" key="1">
    <citation type="submission" date="2016-10" db="EMBL/GenBank/DDBJ databases">
        <authorList>
            <person name="Varghese N."/>
            <person name="Submissions S."/>
        </authorList>
    </citation>
    <scope>NUCLEOTIDE SEQUENCE [LARGE SCALE GENOMIC DNA]</scope>
    <source>
        <strain evidence="3">IBRC-M 10655</strain>
    </source>
</reference>
<evidence type="ECO:0000259" key="1">
    <source>
        <dbReference type="Pfam" id="PF13577"/>
    </source>
</evidence>
<dbReference type="STRING" id="504798.SAMN05421871_101237"/>
<dbReference type="Proteomes" id="UP000199651">
    <property type="component" value="Unassembled WGS sequence"/>
</dbReference>
<dbReference type="RefSeq" id="WP_091370364.1">
    <property type="nucleotide sequence ID" value="NZ_FNDV01000001.1"/>
</dbReference>
<gene>
    <name evidence="2" type="ORF">SAMN05192558_10266</name>
</gene>